<dbReference type="AlphaFoldDB" id="A0A4C1WUI8"/>
<gene>
    <name evidence="2" type="ORF">EVAR_39858_1</name>
</gene>
<name>A0A4C1WUI8_EUMVA</name>
<accession>A0A4C1WUI8</accession>
<evidence type="ECO:0000313" key="2">
    <source>
        <dbReference type="EMBL" id="GBP53704.1"/>
    </source>
</evidence>
<protein>
    <submittedName>
        <fullName evidence="2">Uncharacterized protein</fullName>
    </submittedName>
</protein>
<keyword evidence="3" id="KW-1185">Reference proteome</keyword>
<feature type="region of interest" description="Disordered" evidence="1">
    <location>
        <begin position="96"/>
        <end position="130"/>
    </location>
</feature>
<dbReference type="Proteomes" id="UP000299102">
    <property type="component" value="Unassembled WGS sequence"/>
</dbReference>
<evidence type="ECO:0000313" key="3">
    <source>
        <dbReference type="Proteomes" id="UP000299102"/>
    </source>
</evidence>
<reference evidence="2 3" key="1">
    <citation type="journal article" date="2019" name="Commun. Biol.">
        <title>The bagworm genome reveals a unique fibroin gene that provides high tensile strength.</title>
        <authorList>
            <person name="Kono N."/>
            <person name="Nakamura H."/>
            <person name="Ohtoshi R."/>
            <person name="Tomita M."/>
            <person name="Numata K."/>
            <person name="Arakawa K."/>
        </authorList>
    </citation>
    <scope>NUCLEOTIDE SEQUENCE [LARGE SCALE GENOMIC DNA]</scope>
</reference>
<proteinExistence type="predicted"/>
<dbReference type="OrthoDB" id="418748at2759"/>
<comment type="caution">
    <text evidence="2">The sequence shown here is derived from an EMBL/GenBank/DDBJ whole genome shotgun (WGS) entry which is preliminary data.</text>
</comment>
<evidence type="ECO:0000256" key="1">
    <source>
        <dbReference type="SAM" id="MobiDB-lite"/>
    </source>
</evidence>
<sequence>MSTKLSVLNQLAPLHICVSVAISRRTLKTPAAWMRPPVGRAVFAFIPSYCPIVELLANRSWIINFYWWGEGRKLMTMTHQMGRVARLKLALRKAAKETGTQSERTHVATPITRHKNGPREHTSGAPPSSAPAVTFEFKCRPLGCRRRGKVGTDFDFLRTFSLTNIILRRAETRTREVRFGTLNVYRGKDDKINDVCEMMKVKRLDILYVNKIKRKSRGGAIKYDPSKLTGLALTRTNADVATRWDPPADTCLAAGRAPAPARLLA</sequence>
<dbReference type="EMBL" id="BGZK01000632">
    <property type="protein sequence ID" value="GBP53704.1"/>
    <property type="molecule type" value="Genomic_DNA"/>
</dbReference>
<organism evidence="2 3">
    <name type="scientific">Eumeta variegata</name>
    <name type="common">Bagworm moth</name>
    <name type="synonym">Eumeta japonica</name>
    <dbReference type="NCBI Taxonomy" id="151549"/>
    <lineage>
        <taxon>Eukaryota</taxon>
        <taxon>Metazoa</taxon>
        <taxon>Ecdysozoa</taxon>
        <taxon>Arthropoda</taxon>
        <taxon>Hexapoda</taxon>
        <taxon>Insecta</taxon>
        <taxon>Pterygota</taxon>
        <taxon>Neoptera</taxon>
        <taxon>Endopterygota</taxon>
        <taxon>Lepidoptera</taxon>
        <taxon>Glossata</taxon>
        <taxon>Ditrysia</taxon>
        <taxon>Tineoidea</taxon>
        <taxon>Psychidae</taxon>
        <taxon>Oiketicinae</taxon>
        <taxon>Eumeta</taxon>
    </lineage>
</organism>